<accession>A0AAU8JCM5</accession>
<sequence length="246" mass="28135">MPKKRLTDLLREEAEKSSEAARNHPVNPMESPDDLTDLSPDQSAENIAQVSEGKESDSRSDPMKRNRPAVPSVSLTELQAAWELERIKVEKLETELKQAQARKEDLEKAQQNLQEDLQAAQSRIKQVEAELKKANQRYEKLETTHADLKNELAAQKTQVKQLQTELKSSEKIQLQLKSELETVSQTPRLFSEENQSLKRQITALEQENQALKNQGGRLVYQPNNSMLAKDKFLYNPLSNEDIGWFD</sequence>
<dbReference type="AlphaFoldDB" id="A0AAU8JCM5"/>
<evidence type="ECO:0000313" key="3">
    <source>
        <dbReference type="EMBL" id="XCM35924.1"/>
    </source>
</evidence>
<feature type="compositionally biased region" description="Polar residues" evidence="2">
    <location>
        <begin position="39"/>
        <end position="49"/>
    </location>
</feature>
<evidence type="ECO:0000256" key="1">
    <source>
        <dbReference type="SAM" id="Coils"/>
    </source>
</evidence>
<feature type="region of interest" description="Disordered" evidence="2">
    <location>
        <begin position="1"/>
        <end position="75"/>
    </location>
</feature>
<protein>
    <submittedName>
        <fullName evidence="3">Uncharacterized protein</fullName>
    </submittedName>
</protein>
<dbReference type="Gene3D" id="1.10.287.1490">
    <property type="match status" value="1"/>
</dbReference>
<dbReference type="RefSeq" id="WP_054469539.1">
    <property type="nucleotide sequence ID" value="NZ_CP159837.1"/>
</dbReference>
<keyword evidence="1" id="KW-0175">Coiled coil</keyword>
<feature type="compositionally biased region" description="Basic and acidic residues" evidence="2">
    <location>
        <begin position="52"/>
        <end position="64"/>
    </location>
</feature>
<evidence type="ECO:0000256" key="2">
    <source>
        <dbReference type="SAM" id="MobiDB-lite"/>
    </source>
</evidence>
<proteinExistence type="predicted"/>
<dbReference type="EMBL" id="CP159837">
    <property type="protein sequence ID" value="XCM35924.1"/>
    <property type="molecule type" value="Genomic_DNA"/>
</dbReference>
<reference evidence="3" key="1">
    <citation type="submission" date="2024-07" db="EMBL/GenBank/DDBJ databases">
        <authorList>
            <person name="Kim Y.J."/>
            <person name="Jeong J.Y."/>
        </authorList>
    </citation>
    <scope>NUCLEOTIDE SEQUENCE</scope>
    <source>
        <strain evidence="3">GIHE-MW2</strain>
    </source>
</reference>
<gene>
    <name evidence="3" type="ORF">ABWT76_004642</name>
</gene>
<feature type="compositionally biased region" description="Basic and acidic residues" evidence="2">
    <location>
        <begin position="1"/>
        <end position="22"/>
    </location>
</feature>
<feature type="coiled-coil region" evidence="1">
    <location>
        <begin position="82"/>
        <end position="214"/>
    </location>
</feature>
<organism evidence="3">
    <name type="scientific">Planktothricoides raciborskii GIHE-MW2</name>
    <dbReference type="NCBI Taxonomy" id="2792601"/>
    <lineage>
        <taxon>Bacteria</taxon>
        <taxon>Bacillati</taxon>
        <taxon>Cyanobacteriota</taxon>
        <taxon>Cyanophyceae</taxon>
        <taxon>Oscillatoriophycideae</taxon>
        <taxon>Oscillatoriales</taxon>
        <taxon>Oscillatoriaceae</taxon>
        <taxon>Planktothricoides</taxon>
    </lineage>
</organism>
<name>A0AAU8JCM5_9CYAN</name>
<dbReference type="SUPFAM" id="SSF57997">
    <property type="entry name" value="Tropomyosin"/>
    <property type="match status" value="1"/>
</dbReference>